<proteinExistence type="predicted"/>
<evidence type="ECO:0000313" key="5">
    <source>
        <dbReference type="EMBL" id="MEI6001650.1"/>
    </source>
</evidence>
<dbReference type="Pfam" id="PF00989">
    <property type="entry name" value="PAS"/>
    <property type="match status" value="1"/>
</dbReference>
<evidence type="ECO:0000259" key="4">
    <source>
        <dbReference type="PROSITE" id="PS50887"/>
    </source>
</evidence>
<comment type="caution">
    <text evidence="5">The sequence shown here is derived from an EMBL/GenBank/DDBJ whole genome shotgun (WGS) entry which is preliminary data.</text>
</comment>
<dbReference type="SUPFAM" id="SSF55073">
    <property type="entry name" value="Nucleotide cyclase"/>
    <property type="match status" value="1"/>
</dbReference>
<feature type="domain" description="GGDEF" evidence="4">
    <location>
        <begin position="315"/>
        <end position="448"/>
    </location>
</feature>
<dbReference type="InterPro" id="IPR013767">
    <property type="entry name" value="PAS_fold"/>
</dbReference>
<dbReference type="NCBIfam" id="TIGR00254">
    <property type="entry name" value="GGDEF"/>
    <property type="match status" value="1"/>
</dbReference>
<dbReference type="InterPro" id="IPR000160">
    <property type="entry name" value="GGDEF_dom"/>
</dbReference>
<dbReference type="PROSITE" id="PS50112">
    <property type="entry name" value="PAS"/>
    <property type="match status" value="2"/>
</dbReference>
<feature type="domain" description="EAL" evidence="3">
    <location>
        <begin position="459"/>
        <end position="657"/>
    </location>
</feature>
<evidence type="ECO:0000313" key="6">
    <source>
        <dbReference type="Proteomes" id="UP001386437"/>
    </source>
</evidence>
<dbReference type="PANTHER" id="PTHR44757:SF4">
    <property type="entry name" value="DIGUANYLATE CYCLASE DGCE-RELATED"/>
    <property type="match status" value="1"/>
</dbReference>
<dbReference type="CDD" id="cd01948">
    <property type="entry name" value="EAL"/>
    <property type="match status" value="1"/>
</dbReference>
<dbReference type="SMART" id="SM00091">
    <property type="entry name" value="PAS"/>
    <property type="match status" value="2"/>
</dbReference>
<dbReference type="InterPro" id="IPR035965">
    <property type="entry name" value="PAS-like_dom_sf"/>
</dbReference>
<dbReference type="NCBIfam" id="TIGR00229">
    <property type="entry name" value="sensory_box"/>
    <property type="match status" value="2"/>
</dbReference>
<dbReference type="PROSITE" id="PS50887">
    <property type="entry name" value="GGDEF"/>
    <property type="match status" value="1"/>
</dbReference>
<evidence type="ECO:0000259" key="1">
    <source>
        <dbReference type="PROSITE" id="PS50112"/>
    </source>
</evidence>
<dbReference type="InterPro" id="IPR000014">
    <property type="entry name" value="PAS"/>
</dbReference>
<sequence>MAEQSVTSAVTLASLPHSQPMYVDEGRCLSLYEAVPVMLHSIDTQGPLVHVSDAWLAALGYERSEVLGKNWTAFLTQEHQQKSADVEISELFRRGHCSDIEYRVHRKDGSIIDVALSAVVTKDTKGFPFSLTVIQDISERKQIQNELIAQRERLRVTLASIGDGVITTDQRGIVEYLNPVAERLTGWSTEAARGSESAKIFRIFDEGSDREQQNTVDSCLAEDRIVCSYEQVVRPVLRDKKGIEHCVEECAAPIVDATGNSVGVVLVFRDVSEQRRLSREIKYRATHDSLTGIYNRTEFDHLLEEALTSATIDESTHALLYIDLDQFKVVNDIGGHAAGDRLLKQVVGIIRGVVRKNDVFARLGGDEFGLILEGCSLRSAQKVAQKICAELDSFRFQYGTHYLHVGASIGLVLIDKNWTTTASLLQAADHACYAAKKEGRNRVHSYLVNDGVIEARRDDTCWIKCLERAFDNGRFVLYWQNIRPLAARGKGIHGEILLRMLDQDEMLISPGAFISVAERFQLVSRIDRWVVRTVFAWMTDHRDELHHVESLAVNLSGMSVGDRDFHVFIKKMIKTHDFDHRKICFEITETIAISNISDALCFVDSMRGYGIKFAWDDFGSGVLSFGYLKRLPFDFVKIDGQFIRSLCLDPIDQATVK</sequence>
<feature type="domain" description="PAC" evidence="2">
    <location>
        <begin position="98"/>
        <end position="149"/>
    </location>
</feature>
<dbReference type="InterPro" id="IPR043128">
    <property type="entry name" value="Rev_trsase/Diguanyl_cyclase"/>
</dbReference>
<feature type="domain" description="PAS" evidence="1">
    <location>
        <begin position="150"/>
        <end position="223"/>
    </location>
</feature>
<reference evidence="5 6" key="1">
    <citation type="journal article" date="2022" name="Arch. Microbiol.">
        <title>Paraburkholderia bengalensis sp. nov. isolated from roots of Oryza sativa, IR64.</title>
        <authorList>
            <person name="Nag P."/>
            <person name="Mondal N."/>
            <person name="Sarkar J."/>
            <person name="Das S."/>
        </authorList>
    </citation>
    <scope>NUCLEOTIDE SEQUENCE [LARGE SCALE GENOMIC DNA]</scope>
    <source>
        <strain evidence="5 6">IR64_4_BI</strain>
    </source>
</reference>
<feature type="domain" description="PAC" evidence="2">
    <location>
        <begin position="231"/>
        <end position="283"/>
    </location>
</feature>
<dbReference type="InterPro" id="IPR052155">
    <property type="entry name" value="Biofilm_reg_signaling"/>
</dbReference>
<evidence type="ECO:0000259" key="3">
    <source>
        <dbReference type="PROSITE" id="PS50883"/>
    </source>
</evidence>
<organism evidence="5 6">
    <name type="scientific">Paraburkholderia bengalensis</name>
    <dbReference type="NCBI Taxonomy" id="2747562"/>
    <lineage>
        <taxon>Bacteria</taxon>
        <taxon>Pseudomonadati</taxon>
        <taxon>Pseudomonadota</taxon>
        <taxon>Betaproteobacteria</taxon>
        <taxon>Burkholderiales</taxon>
        <taxon>Burkholderiaceae</taxon>
        <taxon>Paraburkholderia</taxon>
    </lineage>
</organism>
<dbReference type="SMART" id="SM00052">
    <property type="entry name" value="EAL"/>
    <property type="match status" value="1"/>
</dbReference>
<dbReference type="InterPro" id="IPR029787">
    <property type="entry name" value="Nucleotide_cyclase"/>
</dbReference>
<dbReference type="InterPro" id="IPR035919">
    <property type="entry name" value="EAL_sf"/>
</dbReference>
<dbReference type="PROSITE" id="PS50883">
    <property type="entry name" value="EAL"/>
    <property type="match status" value="1"/>
</dbReference>
<dbReference type="Proteomes" id="UP001386437">
    <property type="component" value="Unassembled WGS sequence"/>
</dbReference>
<dbReference type="EMBL" id="JACFYJ010000080">
    <property type="protein sequence ID" value="MEI6001650.1"/>
    <property type="molecule type" value="Genomic_DNA"/>
</dbReference>
<dbReference type="SMART" id="SM00086">
    <property type="entry name" value="PAC"/>
    <property type="match status" value="2"/>
</dbReference>
<dbReference type="CDD" id="cd01949">
    <property type="entry name" value="GGDEF"/>
    <property type="match status" value="1"/>
</dbReference>
<gene>
    <name evidence="5" type="ORF">H3V53_32150</name>
</gene>
<dbReference type="PROSITE" id="PS50113">
    <property type="entry name" value="PAC"/>
    <property type="match status" value="2"/>
</dbReference>
<evidence type="ECO:0000259" key="2">
    <source>
        <dbReference type="PROSITE" id="PS50113"/>
    </source>
</evidence>
<dbReference type="PANTHER" id="PTHR44757">
    <property type="entry name" value="DIGUANYLATE CYCLASE DGCP"/>
    <property type="match status" value="1"/>
</dbReference>
<keyword evidence="6" id="KW-1185">Reference proteome</keyword>
<dbReference type="Pfam" id="PF00563">
    <property type="entry name" value="EAL"/>
    <property type="match status" value="1"/>
</dbReference>
<dbReference type="Pfam" id="PF13426">
    <property type="entry name" value="PAS_9"/>
    <property type="match status" value="1"/>
</dbReference>
<dbReference type="Pfam" id="PF00990">
    <property type="entry name" value="GGDEF"/>
    <property type="match status" value="1"/>
</dbReference>
<dbReference type="Gene3D" id="3.20.20.450">
    <property type="entry name" value="EAL domain"/>
    <property type="match status" value="1"/>
</dbReference>
<dbReference type="Gene3D" id="3.30.70.270">
    <property type="match status" value="1"/>
</dbReference>
<feature type="domain" description="PAS" evidence="1">
    <location>
        <begin position="24"/>
        <end position="95"/>
    </location>
</feature>
<dbReference type="InterPro" id="IPR000700">
    <property type="entry name" value="PAS-assoc_C"/>
</dbReference>
<dbReference type="SMART" id="SM00267">
    <property type="entry name" value="GGDEF"/>
    <property type="match status" value="1"/>
</dbReference>
<dbReference type="SUPFAM" id="SSF55785">
    <property type="entry name" value="PYP-like sensor domain (PAS domain)"/>
    <property type="match status" value="2"/>
</dbReference>
<protein>
    <submittedName>
        <fullName evidence="5">Diguanylate cyclase</fullName>
    </submittedName>
</protein>
<dbReference type="SUPFAM" id="SSF141868">
    <property type="entry name" value="EAL domain-like"/>
    <property type="match status" value="1"/>
</dbReference>
<accession>A0ABU8J1R7</accession>
<dbReference type="Gene3D" id="3.30.450.20">
    <property type="entry name" value="PAS domain"/>
    <property type="match status" value="2"/>
</dbReference>
<name>A0ABU8J1R7_9BURK</name>
<dbReference type="CDD" id="cd00130">
    <property type="entry name" value="PAS"/>
    <property type="match status" value="2"/>
</dbReference>
<dbReference type="InterPro" id="IPR001610">
    <property type="entry name" value="PAC"/>
</dbReference>
<dbReference type="InterPro" id="IPR001633">
    <property type="entry name" value="EAL_dom"/>
</dbReference>